<gene>
    <name evidence="2" type="ORF">SDC9_152916</name>
</gene>
<proteinExistence type="predicted"/>
<dbReference type="AlphaFoldDB" id="A0A645EUG4"/>
<organism evidence="2">
    <name type="scientific">bioreactor metagenome</name>
    <dbReference type="NCBI Taxonomy" id="1076179"/>
    <lineage>
        <taxon>unclassified sequences</taxon>
        <taxon>metagenomes</taxon>
        <taxon>ecological metagenomes</taxon>
    </lineage>
</organism>
<name>A0A645EUG4_9ZZZZ</name>
<feature type="compositionally biased region" description="Basic residues" evidence="1">
    <location>
        <begin position="277"/>
        <end position="289"/>
    </location>
</feature>
<evidence type="ECO:0000313" key="2">
    <source>
        <dbReference type="EMBL" id="MPN05665.1"/>
    </source>
</evidence>
<feature type="compositionally biased region" description="Polar residues" evidence="1">
    <location>
        <begin position="241"/>
        <end position="251"/>
    </location>
</feature>
<comment type="caution">
    <text evidence="2">The sequence shown here is derived from an EMBL/GenBank/DDBJ whole genome shotgun (WGS) entry which is preliminary data.</text>
</comment>
<protein>
    <submittedName>
        <fullName evidence="2">Uncharacterized protein</fullName>
    </submittedName>
</protein>
<reference evidence="2" key="1">
    <citation type="submission" date="2019-08" db="EMBL/GenBank/DDBJ databases">
        <authorList>
            <person name="Kucharzyk K."/>
            <person name="Murdoch R.W."/>
            <person name="Higgins S."/>
            <person name="Loffler F."/>
        </authorList>
    </citation>
    <scope>NUCLEOTIDE SEQUENCE</scope>
</reference>
<sequence length="289" mass="32686">MTQTVFVPHLACQHLGEAIANLFGHLQSETLAKAIEIVETEDHRTDVNPVPGGVRQRLGHLHFQIFTCKQSAHRILNQALAISLEVFLSTGQVKQVIQAGQQFCAARPLGHEIRNPQLLGLETLLLRFLTGNQDERQLLKAPEPRCPQTLKQLVTVQLGHLQIGNHCLDRMIDHQGLPCRLAVTFLPDLVMRLQVMDERHPDHPRIIDDQDVRQIGHISLLRYPRQRGPWPARRCIRRTWQASRQRESGATSPRDAAGASRSPGVARPRCDTARGYSRNRHRARKLRAG</sequence>
<evidence type="ECO:0000256" key="1">
    <source>
        <dbReference type="SAM" id="MobiDB-lite"/>
    </source>
</evidence>
<accession>A0A645EUG4</accession>
<dbReference type="EMBL" id="VSSQ01051573">
    <property type="protein sequence ID" value="MPN05665.1"/>
    <property type="molecule type" value="Genomic_DNA"/>
</dbReference>
<feature type="region of interest" description="Disordered" evidence="1">
    <location>
        <begin position="241"/>
        <end position="289"/>
    </location>
</feature>